<evidence type="ECO:0000256" key="3">
    <source>
        <dbReference type="ARBA" id="ARBA00022840"/>
    </source>
</evidence>
<keyword evidence="2" id="KW-0547">Nucleotide-binding</keyword>
<comment type="caution">
    <text evidence="6">The sequence shown here is derived from an EMBL/GenBank/DDBJ whole genome shotgun (WGS) entry which is preliminary data.</text>
</comment>
<evidence type="ECO:0000256" key="2">
    <source>
        <dbReference type="ARBA" id="ARBA00022741"/>
    </source>
</evidence>
<dbReference type="Pfam" id="PF02875">
    <property type="entry name" value="Mur_ligase_C"/>
    <property type="match status" value="1"/>
</dbReference>
<dbReference type="Gene3D" id="3.40.1190.10">
    <property type="entry name" value="Mur-like, catalytic domain"/>
    <property type="match status" value="1"/>
</dbReference>
<dbReference type="EMBL" id="JANCMW010000013">
    <property type="protein sequence ID" value="MDF0752173.1"/>
    <property type="molecule type" value="Genomic_DNA"/>
</dbReference>
<dbReference type="GO" id="GO:0016874">
    <property type="term" value="F:ligase activity"/>
    <property type="evidence" value="ECO:0007669"/>
    <property type="project" value="UniProtKB-KW"/>
</dbReference>
<dbReference type="Gene3D" id="3.90.190.20">
    <property type="entry name" value="Mur ligase, C-terminal domain"/>
    <property type="match status" value="1"/>
</dbReference>
<feature type="domain" description="Mur ligase central" evidence="5">
    <location>
        <begin position="30"/>
        <end position="195"/>
    </location>
</feature>
<dbReference type="InterPro" id="IPR051046">
    <property type="entry name" value="MurCDEF_CellWall_CoF430Synth"/>
</dbReference>
<evidence type="ECO:0000259" key="5">
    <source>
        <dbReference type="Pfam" id="PF08245"/>
    </source>
</evidence>
<keyword evidence="1 6" id="KW-0436">Ligase</keyword>
<evidence type="ECO:0000259" key="4">
    <source>
        <dbReference type="Pfam" id="PF02875"/>
    </source>
</evidence>
<accession>A0ABT5YES8</accession>
<evidence type="ECO:0000256" key="1">
    <source>
        <dbReference type="ARBA" id="ARBA00022598"/>
    </source>
</evidence>
<reference evidence="6" key="1">
    <citation type="submission" date="2022-07" db="EMBL/GenBank/DDBJ databases">
        <title>Marinobacter iranensis a new bacterium isolate from a hipersaline lake in Iran.</title>
        <authorList>
            <person name="Mohammad A.M.A."/>
            <person name="Cristina S.-P."/>
            <person name="Antonio V."/>
        </authorList>
    </citation>
    <scope>NUCLEOTIDE SEQUENCE</scope>
    <source>
        <strain evidence="6">71-i</strain>
    </source>
</reference>
<evidence type="ECO:0000313" key="6">
    <source>
        <dbReference type="EMBL" id="MDF0752173.1"/>
    </source>
</evidence>
<dbReference type="InterPro" id="IPR036615">
    <property type="entry name" value="Mur_ligase_C_dom_sf"/>
</dbReference>
<dbReference type="InterPro" id="IPR004101">
    <property type="entry name" value="Mur_ligase_C"/>
</dbReference>
<dbReference type="PANTHER" id="PTHR43024:SF1">
    <property type="entry name" value="UDP-N-ACETYLMURAMOYL-TRIPEPTIDE--D-ALANYL-D-ALANINE LIGASE"/>
    <property type="match status" value="1"/>
</dbReference>
<proteinExistence type="predicted"/>
<name>A0ABT5YES8_9GAMM</name>
<dbReference type="InterPro" id="IPR013221">
    <property type="entry name" value="Mur_ligase_cen"/>
</dbReference>
<protein>
    <submittedName>
        <fullName evidence="6">Mur ligase family protein</fullName>
    </submittedName>
</protein>
<dbReference type="RefSeq" id="WP_275709240.1">
    <property type="nucleotide sequence ID" value="NZ_JANCMW010000013.1"/>
</dbReference>
<keyword evidence="7" id="KW-1185">Reference proteome</keyword>
<dbReference type="PANTHER" id="PTHR43024">
    <property type="entry name" value="UDP-N-ACETYLMURAMOYL-TRIPEPTIDE--D-ALANYL-D-ALANINE LIGASE"/>
    <property type="match status" value="1"/>
</dbReference>
<dbReference type="Pfam" id="PF08245">
    <property type="entry name" value="Mur_ligase_M"/>
    <property type="match status" value="1"/>
</dbReference>
<dbReference type="InterPro" id="IPR036565">
    <property type="entry name" value="Mur-like_cat_sf"/>
</dbReference>
<feature type="domain" description="Mur ligase C-terminal" evidence="4">
    <location>
        <begin position="238"/>
        <end position="352"/>
    </location>
</feature>
<keyword evidence="3" id="KW-0067">ATP-binding</keyword>
<dbReference type="SUPFAM" id="SSF53244">
    <property type="entry name" value="MurD-like peptide ligases, peptide-binding domain"/>
    <property type="match status" value="1"/>
</dbReference>
<gene>
    <name evidence="6" type="ORF">NLU14_18240</name>
</gene>
<evidence type="ECO:0000313" key="7">
    <source>
        <dbReference type="Proteomes" id="UP001143391"/>
    </source>
</evidence>
<sequence length="374" mass="40156">MIRTRRILEMYLGVLVRLTLVRFRPRIVAVTGSVGKTTTITVINGLLADLSGSEIIGPFRSNATNNMNGTVGVFLTVLGSSHFVGPSLSGLLELVRLTAVTLNNVFKPGATYPEVLLLECGISGKGEMRRMARTIQPNVVIVTTVGHAHLEKGMSTVRDIAKEKSELVLACKREGLVILGSDNEWTRGMAELTQAPVKLVKGRGVVFGVSVARLVAEWLGVDGAAIEPVLRNPATPPHRLERIDGAGFLVIDDTFNANPLSMKLALDTLQSEQCSGRKVAILGQMKELGPDSRELHREIGAYAKAKADVVIGVGEELGHLYEPDCFYRDSAECAHNIGEWVAKGDCVLVKGSHSVGMLRVVQALTEGGERNGGS</sequence>
<dbReference type="SUPFAM" id="SSF53623">
    <property type="entry name" value="MurD-like peptide ligases, catalytic domain"/>
    <property type="match status" value="1"/>
</dbReference>
<organism evidence="6 7">
    <name type="scientific">Marinobacter iranensis</name>
    <dbReference type="NCBI Taxonomy" id="2962607"/>
    <lineage>
        <taxon>Bacteria</taxon>
        <taxon>Pseudomonadati</taxon>
        <taxon>Pseudomonadota</taxon>
        <taxon>Gammaproteobacteria</taxon>
        <taxon>Pseudomonadales</taxon>
        <taxon>Marinobacteraceae</taxon>
        <taxon>Marinobacter</taxon>
    </lineage>
</organism>
<dbReference type="Proteomes" id="UP001143391">
    <property type="component" value="Unassembled WGS sequence"/>
</dbReference>